<dbReference type="Proteomes" id="UP001209922">
    <property type="component" value="Unassembled WGS sequence"/>
</dbReference>
<proteinExistence type="predicted"/>
<keyword evidence="1" id="KW-0732">Signal</keyword>
<dbReference type="Gene3D" id="3.55.50.70">
    <property type="match status" value="1"/>
</dbReference>
<dbReference type="EMBL" id="JAPCHY010000001">
    <property type="protein sequence ID" value="MCW4471108.1"/>
    <property type="molecule type" value="Genomic_DNA"/>
</dbReference>
<organism evidence="2 3">
    <name type="scientific">Xanthomonas chitinilytica</name>
    <dbReference type="NCBI Taxonomy" id="2989819"/>
    <lineage>
        <taxon>Bacteria</taxon>
        <taxon>Pseudomonadati</taxon>
        <taxon>Pseudomonadota</taxon>
        <taxon>Gammaproteobacteria</taxon>
        <taxon>Lysobacterales</taxon>
        <taxon>Lysobacteraceae</taxon>
        <taxon>Xanthomonas</taxon>
    </lineage>
</organism>
<protein>
    <submittedName>
        <fullName evidence="2">Toxin co-regulated pilus biosynthesis Q family protein</fullName>
    </submittedName>
</protein>
<evidence type="ECO:0000256" key="1">
    <source>
        <dbReference type="SAM" id="SignalP"/>
    </source>
</evidence>
<evidence type="ECO:0000313" key="3">
    <source>
        <dbReference type="Proteomes" id="UP001209922"/>
    </source>
</evidence>
<feature type="signal peptide" evidence="1">
    <location>
        <begin position="1"/>
        <end position="23"/>
    </location>
</feature>
<gene>
    <name evidence="2" type="ORF">OK345_01110</name>
</gene>
<comment type="caution">
    <text evidence="2">The sequence shown here is derived from an EMBL/GenBank/DDBJ whole genome shotgun (WGS) entry which is preliminary data.</text>
</comment>
<keyword evidence="3" id="KW-1185">Reference proteome</keyword>
<accession>A0ABT3JRJ2</accession>
<dbReference type="PROSITE" id="PS51257">
    <property type="entry name" value="PROKAR_LIPOPROTEIN"/>
    <property type="match status" value="1"/>
</dbReference>
<feature type="chain" id="PRO_5047019106" evidence="1">
    <location>
        <begin position="24"/>
        <end position="132"/>
    </location>
</feature>
<sequence>MQFKYLAVLLVVALLGGCGTTPAPDFGGRWKPVNRFAESTTAIPLYSSYVFQASPSDGTLKRMLERWAKDTGVKLDYGINTDYTLFSPVAKVSTTNLSEALAALNSAYSAQGISISNDVSQISVRASSAEGG</sequence>
<evidence type="ECO:0000313" key="2">
    <source>
        <dbReference type="EMBL" id="MCW4471108.1"/>
    </source>
</evidence>
<reference evidence="2 3" key="1">
    <citation type="submission" date="2022-10" db="EMBL/GenBank/DDBJ databases">
        <title>Xanthomonas sp. H13-6.</title>
        <authorList>
            <person name="Liu X."/>
            <person name="Deng Z."/>
            <person name="Jiang Y."/>
            <person name="Yu T."/>
            <person name="Ai J."/>
        </authorList>
    </citation>
    <scope>NUCLEOTIDE SEQUENCE [LARGE SCALE GENOMIC DNA]</scope>
    <source>
        <strain evidence="2 3">H13-6</strain>
    </source>
</reference>
<name>A0ABT3JRJ2_9XANT</name>